<feature type="transmembrane region" description="Helical" evidence="1">
    <location>
        <begin position="64"/>
        <end position="85"/>
    </location>
</feature>
<keyword evidence="3" id="KW-1185">Reference proteome</keyword>
<evidence type="ECO:0000256" key="1">
    <source>
        <dbReference type="SAM" id="Phobius"/>
    </source>
</evidence>
<reference evidence="2 3" key="1">
    <citation type="submission" date="2019-02" db="EMBL/GenBank/DDBJ databases">
        <title>Draft Genome Sequences of Six Type Strains of the Genus Massilia.</title>
        <authorList>
            <person name="Miess H."/>
            <person name="Frediansyhah A."/>
            <person name="Gross H."/>
        </authorList>
    </citation>
    <scope>NUCLEOTIDE SEQUENCE [LARGE SCALE GENOMIC DNA]</scope>
    <source>
        <strain evidence="2 3">DSM 17473</strain>
    </source>
</reference>
<dbReference type="OrthoDB" id="10014866at2"/>
<dbReference type="AlphaFoldDB" id="A0A4P6L6J1"/>
<dbReference type="KEGG" id="plue:EWM63_28905"/>
<keyword evidence="1" id="KW-0812">Transmembrane</keyword>
<dbReference type="EMBL" id="CP035913">
    <property type="protein sequence ID" value="QBE66492.1"/>
    <property type="molecule type" value="Genomic_DNA"/>
</dbReference>
<feature type="transmembrane region" description="Helical" evidence="1">
    <location>
        <begin position="127"/>
        <end position="146"/>
    </location>
</feature>
<feature type="transmembrane region" description="Helical" evidence="1">
    <location>
        <begin position="191"/>
        <end position="210"/>
    </location>
</feature>
<keyword evidence="1" id="KW-0472">Membrane</keyword>
<name>A0A4P6L6J1_9BURK</name>
<evidence type="ECO:0000313" key="3">
    <source>
        <dbReference type="Proteomes" id="UP000290637"/>
    </source>
</evidence>
<accession>A0A4P6L6J1</accession>
<organism evidence="2 3">
    <name type="scientific">Pseudoduganella lutea</name>
    <dbReference type="NCBI Taxonomy" id="321985"/>
    <lineage>
        <taxon>Bacteria</taxon>
        <taxon>Pseudomonadati</taxon>
        <taxon>Pseudomonadota</taxon>
        <taxon>Betaproteobacteria</taxon>
        <taxon>Burkholderiales</taxon>
        <taxon>Oxalobacteraceae</taxon>
        <taxon>Telluria group</taxon>
        <taxon>Pseudoduganella</taxon>
    </lineage>
</organism>
<evidence type="ECO:0000313" key="2">
    <source>
        <dbReference type="EMBL" id="QBE66492.1"/>
    </source>
</evidence>
<feature type="transmembrane region" description="Helical" evidence="1">
    <location>
        <begin position="97"/>
        <end position="115"/>
    </location>
</feature>
<dbReference type="Proteomes" id="UP000290637">
    <property type="component" value="Chromosome"/>
</dbReference>
<feature type="transmembrane region" description="Helical" evidence="1">
    <location>
        <begin position="6"/>
        <end position="26"/>
    </location>
</feature>
<proteinExistence type="predicted"/>
<dbReference type="RefSeq" id="WP_130189599.1">
    <property type="nucleotide sequence ID" value="NZ_CP035913.1"/>
</dbReference>
<feature type="transmembrane region" description="Helical" evidence="1">
    <location>
        <begin position="33"/>
        <end position="58"/>
    </location>
</feature>
<gene>
    <name evidence="2" type="ORF">EWM63_28905</name>
</gene>
<keyword evidence="1" id="KW-1133">Transmembrane helix</keyword>
<protein>
    <submittedName>
        <fullName evidence="2">Uncharacterized protein</fullName>
    </submittedName>
</protein>
<sequence length="218" mass="22698">MDKPFLVLAWGLVAAAVLGVFGVYVLPAVGWAIATVIEAFGVAAGLAVATATTGLATATVLAPWVAEVAAVTLGATGMGVGYLVVLKVVEKGKDHPYELLVPVFGILAALCVDLTKDALLESQIMKAFYPFFTGALTIIGGVLLINKQLPMRIVGGLLPFIPPLLVVQQLLTRKKYDVAKAALQDPTTPEFIAVWGTLIVGLVIVIIGVLQPGRGKAD</sequence>
<feature type="transmembrane region" description="Helical" evidence="1">
    <location>
        <begin position="153"/>
        <end position="171"/>
    </location>
</feature>